<dbReference type="PANTHER" id="PTHR30337">
    <property type="entry name" value="COMPONENT OF ATP-DEPENDENT DSDNA EXONUCLEASE"/>
    <property type="match status" value="1"/>
</dbReference>
<dbReference type="Proteomes" id="UP000078390">
    <property type="component" value="Unassembled WGS sequence"/>
</dbReference>
<keyword evidence="6 7" id="KW-0269">Exonuclease</keyword>
<dbReference type="STRING" id="999894.TDIS_0399"/>
<evidence type="ECO:0000259" key="9">
    <source>
        <dbReference type="Pfam" id="PF12320"/>
    </source>
</evidence>
<dbReference type="AlphaFoldDB" id="A0A179D7Y8"/>
<comment type="similarity">
    <text evidence="1 7">Belongs to the SbcD family.</text>
</comment>
<dbReference type="Gene3D" id="3.60.21.10">
    <property type="match status" value="1"/>
</dbReference>
<dbReference type="InterPro" id="IPR041796">
    <property type="entry name" value="Mre11_N"/>
</dbReference>
<gene>
    <name evidence="7" type="primary">sbcD</name>
    <name evidence="10" type="ORF">TDIS_0399</name>
</gene>
<evidence type="ECO:0000256" key="3">
    <source>
        <dbReference type="ARBA" id="ARBA00013365"/>
    </source>
</evidence>
<keyword evidence="11" id="KW-1185">Reference proteome</keyword>
<dbReference type="GO" id="GO:0006260">
    <property type="term" value="P:DNA replication"/>
    <property type="evidence" value="ECO:0007669"/>
    <property type="project" value="UniProtKB-KW"/>
</dbReference>
<evidence type="ECO:0000259" key="8">
    <source>
        <dbReference type="Pfam" id="PF00149"/>
    </source>
</evidence>
<dbReference type="InterPro" id="IPR029052">
    <property type="entry name" value="Metallo-depent_PP-like"/>
</dbReference>
<keyword evidence="5 7" id="KW-0378">Hydrolase</keyword>
<evidence type="ECO:0000256" key="7">
    <source>
        <dbReference type="RuleBase" id="RU363069"/>
    </source>
</evidence>
<feature type="domain" description="Calcineurin-like phosphoesterase" evidence="8">
    <location>
        <begin position="1"/>
        <end position="215"/>
    </location>
</feature>
<name>A0A179D7Y8_9BACT</name>
<dbReference type="GO" id="GO:0004519">
    <property type="term" value="F:endonuclease activity"/>
    <property type="evidence" value="ECO:0007669"/>
    <property type="project" value="UniProtKB-KW"/>
</dbReference>
<evidence type="ECO:0000256" key="4">
    <source>
        <dbReference type="ARBA" id="ARBA00022722"/>
    </source>
</evidence>
<accession>A0A179D7Y8</accession>
<comment type="caution">
    <text evidence="10">The sequence shown here is derived from an EMBL/GenBank/DDBJ whole genome shotgun (WGS) entry which is preliminary data.</text>
</comment>
<dbReference type="InterPro" id="IPR026843">
    <property type="entry name" value="SbcD_C"/>
</dbReference>
<keyword evidence="7" id="KW-0255">Endonuclease</keyword>
<dbReference type="InterPro" id="IPR004593">
    <property type="entry name" value="SbcD"/>
</dbReference>
<keyword evidence="7" id="KW-0235">DNA replication</keyword>
<dbReference type="SUPFAM" id="SSF56300">
    <property type="entry name" value="Metallo-dependent phosphatases"/>
    <property type="match status" value="1"/>
</dbReference>
<dbReference type="GO" id="GO:0008408">
    <property type="term" value="F:3'-5' exonuclease activity"/>
    <property type="evidence" value="ECO:0007669"/>
    <property type="project" value="InterPro"/>
</dbReference>
<comment type="subunit">
    <text evidence="2 7">Heterodimer of SbcC and SbcD.</text>
</comment>
<proteinExistence type="inferred from homology"/>
<dbReference type="Pfam" id="PF12320">
    <property type="entry name" value="SbcD_C"/>
    <property type="match status" value="1"/>
</dbReference>
<dbReference type="GO" id="GO:0006310">
    <property type="term" value="P:DNA recombination"/>
    <property type="evidence" value="ECO:0007669"/>
    <property type="project" value="UniProtKB-KW"/>
</dbReference>
<dbReference type="InterPro" id="IPR004843">
    <property type="entry name" value="Calcineurin-like_PHP"/>
</dbReference>
<evidence type="ECO:0000256" key="6">
    <source>
        <dbReference type="ARBA" id="ARBA00022839"/>
    </source>
</evidence>
<protein>
    <recommendedName>
        <fullName evidence="3 7">Nuclease SbcCD subunit D</fullName>
    </recommendedName>
</protein>
<evidence type="ECO:0000256" key="5">
    <source>
        <dbReference type="ARBA" id="ARBA00022801"/>
    </source>
</evidence>
<feature type="domain" description="Nuclease SbcCD subunit D C-terminal" evidence="9">
    <location>
        <begin position="264"/>
        <end position="347"/>
    </location>
</feature>
<dbReference type="Pfam" id="PF00149">
    <property type="entry name" value="Metallophos"/>
    <property type="match status" value="1"/>
</dbReference>
<dbReference type="RefSeq" id="WP_068668741.1">
    <property type="nucleotide sequence ID" value="NZ_LWLG01000001.1"/>
</dbReference>
<dbReference type="PANTHER" id="PTHR30337:SF0">
    <property type="entry name" value="NUCLEASE SBCCD SUBUNIT D"/>
    <property type="match status" value="1"/>
</dbReference>
<dbReference type="InterPro" id="IPR050535">
    <property type="entry name" value="DNA_Repair-Maintenance_Comp"/>
</dbReference>
<evidence type="ECO:0000313" key="11">
    <source>
        <dbReference type="Proteomes" id="UP000078390"/>
    </source>
</evidence>
<sequence>MRILHTADWHLGKLFHGLHLTEDQALLFERELVPLVRDFKPDVVLVAGDIFDRPIPPAEAVSLLSEILTRLHETGTKIILLPGNHDSAERLAFARDLLSRLHIFVASSDTYLFEPLKISNTNFFLIPHLSPLELRELLKQRGLLSEDTQEIRDLWETLLKSLPKGGERRILSAHLFVEGGKKGDSETNLWVGGEEALPESLFSDFDLVLLGHLHRHQSPAENVLYSGSLLPLSFSEVGQAKGVVLLEVSSQARPHREFIPLTPPREFLVVEEYFAELLHYPKTEAYVKAILRDENPVPEAFERLRKVFPNLLALETPYLRGEGGELSSPEIDLCLDERELFKAFLREITGRPPSSEETYLFEEGLNSLRHLST</sequence>
<dbReference type="CDD" id="cd00840">
    <property type="entry name" value="MPP_Mre11_N"/>
    <property type="match status" value="1"/>
</dbReference>
<evidence type="ECO:0000313" key="10">
    <source>
        <dbReference type="EMBL" id="OAQ21881.1"/>
    </source>
</evidence>
<keyword evidence="4 7" id="KW-0540">Nuclease</keyword>
<evidence type="ECO:0000256" key="2">
    <source>
        <dbReference type="ARBA" id="ARBA00011322"/>
    </source>
</evidence>
<organism evidence="10 11">
    <name type="scientific">Thermosulfurimonas dismutans</name>
    <dbReference type="NCBI Taxonomy" id="999894"/>
    <lineage>
        <taxon>Bacteria</taxon>
        <taxon>Pseudomonadati</taxon>
        <taxon>Thermodesulfobacteriota</taxon>
        <taxon>Thermodesulfobacteria</taxon>
        <taxon>Thermodesulfobacteriales</taxon>
        <taxon>Thermodesulfobacteriaceae</taxon>
        <taxon>Thermosulfurimonas</taxon>
    </lineage>
</organism>
<evidence type="ECO:0000256" key="1">
    <source>
        <dbReference type="ARBA" id="ARBA00010555"/>
    </source>
</evidence>
<keyword evidence="7" id="KW-0233">DNA recombination</keyword>
<comment type="function">
    <text evidence="7">SbcCD cleaves DNA hairpin structures. These structures can inhibit DNA replication and are intermediates in certain DNA recombination reactions. The complex acts as a 3'-&gt;5' double strand exonuclease that can open hairpins. It also has a 5' single-strand endonuclease activity.</text>
</comment>
<dbReference type="NCBIfam" id="TIGR00619">
    <property type="entry name" value="sbcd"/>
    <property type="match status" value="1"/>
</dbReference>
<dbReference type="EMBL" id="LWLG01000001">
    <property type="protein sequence ID" value="OAQ21881.1"/>
    <property type="molecule type" value="Genomic_DNA"/>
</dbReference>
<dbReference type="OrthoDB" id="9773856at2"/>
<reference evidence="10 11" key="1">
    <citation type="submission" date="2016-04" db="EMBL/GenBank/DDBJ databases">
        <title>Genome analysis of Thermosulfurimonas dismutans, the first thermophilic sulfur-disproportionating bacterium of the phylum Thermodesulfobacteria.</title>
        <authorList>
            <person name="Mardanov A.V."/>
            <person name="Beletsky A.V."/>
            <person name="Kadnikov V.V."/>
            <person name="Slobodkin A.I."/>
            <person name="Ravin N.V."/>
        </authorList>
    </citation>
    <scope>NUCLEOTIDE SEQUENCE [LARGE SCALE GENOMIC DNA]</scope>
    <source>
        <strain evidence="10 11">S95</strain>
    </source>
</reference>
<dbReference type="PATRIC" id="fig|999894.6.peg.399"/>